<dbReference type="PANTHER" id="PTHR39337:SF1">
    <property type="entry name" value="BLR5642 PROTEIN"/>
    <property type="match status" value="1"/>
</dbReference>
<accession>A0ABU4VNS4</accession>
<evidence type="ECO:0000313" key="1">
    <source>
        <dbReference type="EMBL" id="MDX8152987.1"/>
    </source>
</evidence>
<comment type="caution">
    <text evidence="1">The sequence shown here is derived from an EMBL/GenBank/DDBJ whole genome shotgun (WGS) entry which is preliminary data.</text>
</comment>
<organism evidence="1 2">
    <name type="scientific">Patulibacter brassicae</name>
    <dbReference type="NCBI Taxonomy" id="1705717"/>
    <lineage>
        <taxon>Bacteria</taxon>
        <taxon>Bacillati</taxon>
        <taxon>Actinomycetota</taxon>
        <taxon>Thermoleophilia</taxon>
        <taxon>Solirubrobacterales</taxon>
        <taxon>Patulibacteraceae</taxon>
        <taxon>Patulibacter</taxon>
    </lineage>
</organism>
<dbReference type="Pfam" id="PF04343">
    <property type="entry name" value="DUF488"/>
    <property type="match status" value="1"/>
</dbReference>
<keyword evidence="2" id="KW-1185">Reference proteome</keyword>
<evidence type="ECO:0000313" key="2">
    <source>
        <dbReference type="Proteomes" id="UP001277761"/>
    </source>
</evidence>
<proteinExistence type="predicted"/>
<protein>
    <submittedName>
        <fullName evidence="1">DUF488 domain-containing protein</fullName>
    </submittedName>
</protein>
<dbReference type="PANTHER" id="PTHR39337">
    <property type="entry name" value="BLR5642 PROTEIN"/>
    <property type="match status" value="1"/>
</dbReference>
<sequence length="148" mass="16547">MPTIWTIGYEKLLAPELVQELEDAGIERLIDVRFRPQSRRAGLSKTRLGEALADRRIAYEHRRSLGTPPDIRIDFQQGRIAQGRARMAQHLEETAGEAIDALADELQADPPGPRTALLCLEHDPAVCHRRVVTEALAARIPDLEVVDL</sequence>
<gene>
    <name evidence="1" type="ORF">SK069_15415</name>
</gene>
<dbReference type="RefSeq" id="WP_319955138.1">
    <property type="nucleotide sequence ID" value="NZ_JAXAVX010000009.1"/>
</dbReference>
<dbReference type="EMBL" id="JAXAVX010000009">
    <property type="protein sequence ID" value="MDX8152987.1"/>
    <property type="molecule type" value="Genomic_DNA"/>
</dbReference>
<dbReference type="InterPro" id="IPR007438">
    <property type="entry name" value="DUF488"/>
</dbReference>
<reference evidence="1 2" key="1">
    <citation type="submission" date="2023-11" db="EMBL/GenBank/DDBJ databases">
        <authorList>
            <person name="Xu M."/>
            <person name="Jiang T."/>
        </authorList>
    </citation>
    <scope>NUCLEOTIDE SEQUENCE [LARGE SCALE GENOMIC DNA]</scope>
    <source>
        <strain evidence="1 2">SD</strain>
    </source>
</reference>
<name>A0ABU4VNS4_9ACTN</name>
<dbReference type="Proteomes" id="UP001277761">
    <property type="component" value="Unassembled WGS sequence"/>
</dbReference>